<evidence type="ECO:0000313" key="4">
    <source>
        <dbReference type="Proteomes" id="UP000293398"/>
    </source>
</evidence>
<keyword evidence="4" id="KW-1185">Reference proteome</keyword>
<evidence type="ECO:0000259" key="1">
    <source>
        <dbReference type="Pfam" id="PF18739"/>
    </source>
</evidence>
<evidence type="ECO:0000259" key="2">
    <source>
        <dbReference type="Pfam" id="PF18862"/>
    </source>
</evidence>
<reference evidence="3 4" key="1">
    <citation type="submission" date="2019-02" db="EMBL/GenBank/DDBJ databases">
        <title>Genomic Encyclopedia of Type Strains, Phase IV (KMG-IV): sequencing the most valuable type-strain genomes for metagenomic binning, comparative biology and taxonomic classification.</title>
        <authorList>
            <person name="Goeker M."/>
        </authorList>
    </citation>
    <scope>NUCLEOTIDE SEQUENCE [LARGE SCALE GENOMIC DNA]</scope>
    <source>
        <strain evidence="3 4">DSM 23814</strain>
    </source>
</reference>
<dbReference type="RefSeq" id="WP_130302971.1">
    <property type="nucleotide sequence ID" value="NZ_SHKO01000001.1"/>
</dbReference>
<dbReference type="EMBL" id="SHKO01000001">
    <property type="protein sequence ID" value="RZT98237.1"/>
    <property type="molecule type" value="Genomic_DNA"/>
</dbReference>
<gene>
    <name evidence="3" type="ORF">EV681_0012</name>
</gene>
<dbReference type="AlphaFoldDB" id="A0A4Q7VPW3"/>
<dbReference type="OrthoDB" id="8043414at2"/>
<dbReference type="InterPro" id="IPR041223">
    <property type="entry name" value="ApeA_NTD"/>
</dbReference>
<comment type="caution">
    <text evidence="3">The sequence shown here is derived from an EMBL/GenBank/DDBJ whole genome shotgun (WGS) entry which is preliminary data.</text>
</comment>
<dbReference type="Pfam" id="PF18862">
    <property type="entry name" value="ApeA_NTD1"/>
    <property type="match status" value="1"/>
</dbReference>
<accession>A0A4Q7VPW3</accession>
<organism evidence="3 4">
    <name type="scientific">Advenella incenata</name>
    <dbReference type="NCBI Taxonomy" id="267800"/>
    <lineage>
        <taxon>Bacteria</taxon>
        <taxon>Pseudomonadati</taxon>
        <taxon>Pseudomonadota</taxon>
        <taxon>Betaproteobacteria</taxon>
        <taxon>Burkholderiales</taxon>
        <taxon>Alcaligenaceae</taxon>
    </lineage>
</organism>
<dbReference type="Proteomes" id="UP000293398">
    <property type="component" value="Unassembled WGS sequence"/>
</dbReference>
<feature type="domain" description="ApeA N-terminal" evidence="2">
    <location>
        <begin position="7"/>
        <end position="278"/>
    </location>
</feature>
<sequence length="505" mass="57508">MQTHEQYNGVFLSSDSQFAGHLNIAGADSFVQLVGKSFWTLPPETEYVDIHGMLSDGKKASLLECVLHGQTQHRFDENTQFESRFFPHYVIVGEEFIGSDEPVIQAVRYHFDSITRLLSGHNSFRSLRPDPDEMRRILETDHKKFEKMAEEQGWPKHPFNPEISEHPHLLYFSGVREIIACETKIGKILLTNRISQRGRGAAGIGIDNEVTANIEFRKPKTVDAATHALYTLHRLFELSLGHRQRYGRIEIELTHRSKDTEHDLPQTARLYWSLCNVHAEDDSNVILRDALLAPERRPEEFAKVTTGWMNSAEIMGDPRERFATSFFGSFSIDRIVGAANLFDLLPDSYAPKTTETDGSLKEAVTKCRMIFSDLPDSFAKQSVLSALGRIGRASLRDKVYHRANKVLAAAGGKLPELHLPCHHAVLCRNHYVHGSKGAFNYQKHFTEFAFIAETLEFVFAISDLLDLGWDLERWMDEGTSMTHPFSVYTVNYSENIRRLKALIQK</sequence>
<proteinExistence type="predicted"/>
<evidence type="ECO:0000313" key="3">
    <source>
        <dbReference type="EMBL" id="RZT98237.1"/>
    </source>
</evidence>
<protein>
    <submittedName>
        <fullName evidence="3">Uncharacterized protein</fullName>
    </submittedName>
</protein>
<dbReference type="InterPro" id="IPR041229">
    <property type="entry name" value="HEPN_Apea"/>
</dbReference>
<dbReference type="Pfam" id="PF18739">
    <property type="entry name" value="HEPN_Apea"/>
    <property type="match status" value="1"/>
</dbReference>
<feature type="domain" description="Apea-like HEPN" evidence="1">
    <location>
        <begin position="338"/>
        <end position="472"/>
    </location>
</feature>
<name>A0A4Q7VPW3_9BURK</name>